<dbReference type="InterPro" id="IPR036942">
    <property type="entry name" value="Beta-barrel_TonB_sf"/>
</dbReference>
<proteinExistence type="inferred from homology"/>
<name>A0A327VZ46_9BACT</name>
<keyword evidence="5 7" id="KW-0472">Membrane</keyword>
<evidence type="ECO:0000313" key="11">
    <source>
        <dbReference type="Proteomes" id="UP000249819"/>
    </source>
</evidence>
<keyword evidence="4 7" id="KW-0812">Transmembrane</keyword>
<evidence type="ECO:0000256" key="7">
    <source>
        <dbReference type="PROSITE-ProRule" id="PRU01360"/>
    </source>
</evidence>
<keyword evidence="11" id="KW-1185">Reference proteome</keyword>
<dbReference type="Pfam" id="PF13715">
    <property type="entry name" value="CarbopepD_reg_2"/>
    <property type="match status" value="1"/>
</dbReference>
<keyword evidence="2 7" id="KW-0813">Transport</keyword>
<protein>
    <submittedName>
        <fullName evidence="10">TonB-linked SusC/RagA family outer membrane protein</fullName>
    </submittedName>
</protein>
<dbReference type="InterPro" id="IPR039426">
    <property type="entry name" value="TonB-dep_rcpt-like"/>
</dbReference>
<dbReference type="InterPro" id="IPR032508">
    <property type="entry name" value="FecR_C"/>
</dbReference>
<keyword evidence="3 7" id="KW-1134">Transmembrane beta strand</keyword>
<dbReference type="EMBL" id="QLMA01000005">
    <property type="protein sequence ID" value="RAJ80175.1"/>
    <property type="molecule type" value="Genomic_DNA"/>
</dbReference>
<dbReference type="OrthoDB" id="9768177at2"/>
<dbReference type="InterPro" id="IPR023996">
    <property type="entry name" value="TonB-dep_OMP_SusC/RagA"/>
</dbReference>
<feature type="domain" description="TonB-dependent receptor plug" evidence="8">
    <location>
        <begin position="229"/>
        <end position="374"/>
    </location>
</feature>
<dbReference type="NCBIfam" id="TIGR04056">
    <property type="entry name" value="OMP_RagA_SusC"/>
    <property type="match status" value="1"/>
</dbReference>
<evidence type="ECO:0000256" key="6">
    <source>
        <dbReference type="ARBA" id="ARBA00023237"/>
    </source>
</evidence>
<dbReference type="Gene3D" id="2.170.130.10">
    <property type="entry name" value="TonB-dependent receptor, plug domain"/>
    <property type="match status" value="1"/>
</dbReference>
<evidence type="ECO:0000256" key="1">
    <source>
        <dbReference type="ARBA" id="ARBA00004571"/>
    </source>
</evidence>
<evidence type="ECO:0000256" key="3">
    <source>
        <dbReference type="ARBA" id="ARBA00022452"/>
    </source>
</evidence>
<evidence type="ECO:0000256" key="5">
    <source>
        <dbReference type="ARBA" id="ARBA00023136"/>
    </source>
</evidence>
<dbReference type="Proteomes" id="UP000249819">
    <property type="component" value="Unassembled WGS sequence"/>
</dbReference>
<dbReference type="InterPro" id="IPR023997">
    <property type="entry name" value="TonB-dep_OMP_SusC/RagA_CS"/>
</dbReference>
<dbReference type="Gene3D" id="3.55.50.30">
    <property type="match status" value="1"/>
</dbReference>
<sequence length="1171" mass="128740">MQKSFKHASMRGMIRWSVVFTVFSLGSFTLLPATNAYSQNRQEIRVTAAFENESLASCIKKLEKNYQLAFGYDQKQLADYKISRLRFVNEPLNKVIAALLQHTDLAFEEKNGVIIITRTPMALPLTPAMEAPGKVRGRILEAGTANPIPGVTVRVNGTKYTAMTDADGMYEITMPHGSYSLQFSSIGYQQTTLPVRIGDAVVSLPVSMTIVASRLSEAVVIGYGVQERRNLLGAVSSFRADEQPGQMPLSVDQAMVGKLPGVYIAPSSGVPGAASNITIRGISTLNPNGNTPLIVVDGVPIYGIDQSLNTVDYSKGSTPGVSYGGTTVANDYRPPTTFEKNPLATLNPDDIESIEVLKDAYSTAIYGSRGSGGVILITTRKGRKGSAHVDVQLGTSVSAPRKLPKVMTGDQYADFYTRLFALKDSVGKASSGWYIPLNYKFPKGVNTNWLDQVVRNAIGTDANISLSGGTDKSNYFVSLGYDKQQSYIINNDFTRYQGRVNFDNQVSKALKVGVSVGLNQANNNSLNAQQVYRDAVLKAPNISVYDSLGKFNWLYGNNPTGPATVSNPVGQATTGKNYSIDSRVLGNVFADLKLLPWLSFHSDAGTDWINSRAYSRVIDRPRTEGGMATETQQQLRKFVVNNRIDVNKLLEGGHGISAMLGQSYEHSTEDVTTVVGDHFINDEMLSIATAKNKRVVTSLQQEWAQVSFLGRVNYQYKNQYLAGVTYRMDGSSRFSKNHRYVGFPSFALGWVPSEAAFLKGNNWIDQLKIRGSVGFTGSDGGNGYYGNQGQYIVNPYAASYGNITAIGVKQPANPELAWERTTTWNVGMDLGIFKSKITATLDFYRRQTTNAIVSSALPYFMGFAVQKQNLADLSNNGVELSINSQNIIRKSFSWTTNFNISANRNKVVRLHKINEDELAMQNELDGGRFWKVGHSATAYYLYQWGGINPLDGQPLWIDKNGKSSETPIQQQYPDRPYENRAYKGDAMPIVFGGFGNTFTWKSLELNCFFNFSAGNKIINGAKAAQYSYLGSAAGSNDTWNLSPDLVNYWQYPGQQTAIPAMINKSNYVTGSFGSSFDYTLSRQNDRFLEDASFIKLRSLTLTYDCTKMLRNVKSIRSLRVFAEGNNLFIITKYSGIDPEVSASGSSALGMGFDELTLPAPRTWRIGVKASL</sequence>
<comment type="caution">
    <text evidence="10">The sequence shown here is derived from an EMBL/GenBank/DDBJ whole genome shotgun (WGS) entry which is preliminary data.</text>
</comment>
<dbReference type="SUPFAM" id="SSF49464">
    <property type="entry name" value="Carboxypeptidase regulatory domain-like"/>
    <property type="match status" value="1"/>
</dbReference>
<comment type="subcellular location">
    <subcellularLocation>
        <location evidence="1 7">Cell outer membrane</location>
        <topology evidence="1 7">Multi-pass membrane protein</topology>
    </subcellularLocation>
</comment>
<evidence type="ECO:0000259" key="8">
    <source>
        <dbReference type="Pfam" id="PF07715"/>
    </source>
</evidence>
<feature type="domain" description="Protein FecR C-terminal" evidence="9">
    <location>
        <begin position="50"/>
        <end position="116"/>
    </location>
</feature>
<evidence type="ECO:0000259" key="9">
    <source>
        <dbReference type="Pfam" id="PF16344"/>
    </source>
</evidence>
<evidence type="ECO:0000313" key="10">
    <source>
        <dbReference type="EMBL" id="RAJ80175.1"/>
    </source>
</evidence>
<dbReference type="PROSITE" id="PS52016">
    <property type="entry name" value="TONB_DEPENDENT_REC_3"/>
    <property type="match status" value="1"/>
</dbReference>
<dbReference type="Pfam" id="PF07715">
    <property type="entry name" value="Plug"/>
    <property type="match status" value="1"/>
</dbReference>
<accession>A0A327VZ46</accession>
<evidence type="ECO:0000256" key="4">
    <source>
        <dbReference type="ARBA" id="ARBA00022692"/>
    </source>
</evidence>
<comment type="similarity">
    <text evidence="7">Belongs to the TonB-dependent receptor family.</text>
</comment>
<dbReference type="Gene3D" id="2.40.170.20">
    <property type="entry name" value="TonB-dependent receptor, beta-barrel domain"/>
    <property type="match status" value="1"/>
</dbReference>
<organism evidence="10 11">
    <name type="scientific">Chitinophaga dinghuensis</name>
    <dbReference type="NCBI Taxonomy" id="1539050"/>
    <lineage>
        <taxon>Bacteria</taxon>
        <taxon>Pseudomonadati</taxon>
        <taxon>Bacteroidota</taxon>
        <taxon>Chitinophagia</taxon>
        <taxon>Chitinophagales</taxon>
        <taxon>Chitinophagaceae</taxon>
        <taxon>Chitinophaga</taxon>
    </lineage>
</organism>
<dbReference type="AlphaFoldDB" id="A0A327VZ46"/>
<dbReference type="RefSeq" id="WP_111593185.1">
    <property type="nucleotide sequence ID" value="NZ_QLMA01000005.1"/>
</dbReference>
<dbReference type="GO" id="GO:0009279">
    <property type="term" value="C:cell outer membrane"/>
    <property type="evidence" value="ECO:0007669"/>
    <property type="project" value="UniProtKB-SubCell"/>
</dbReference>
<keyword evidence="6 7" id="KW-0998">Cell outer membrane</keyword>
<dbReference type="InterPro" id="IPR008969">
    <property type="entry name" value="CarboxyPept-like_regulatory"/>
</dbReference>
<dbReference type="Pfam" id="PF16344">
    <property type="entry name" value="FecR_C"/>
    <property type="match status" value="1"/>
</dbReference>
<reference evidence="10 11" key="1">
    <citation type="submission" date="2018-06" db="EMBL/GenBank/DDBJ databases">
        <title>Genomic Encyclopedia of Archaeal and Bacterial Type Strains, Phase II (KMG-II): from individual species to whole genera.</title>
        <authorList>
            <person name="Goeker M."/>
        </authorList>
    </citation>
    <scope>NUCLEOTIDE SEQUENCE [LARGE SCALE GENOMIC DNA]</scope>
    <source>
        <strain evidence="10 11">DSM 29821</strain>
    </source>
</reference>
<gene>
    <name evidence="10" type="ORF">CLV59_105283</name>
</gene>
<dbReference type="NCBIfam" id="TIGR04057">
    <property type="entry name" value="SusC_RagA_signa"/>
    <property type="match status" value="1"/>
</dbReference>
<dbReference type="InterPro" id="IPR037066">
    <property type="entry name" value="Plug_dom_sf"/>
</dbReference>
<dbReference type="Gene3D" id="2.60.40.1120">
    <property type="entry name" value="Carboxypeptidase-like, regulatory domain"/>
    <property type="match status" value="1"/>
</dbReference>
<dbReference type="InterPro" id="IPR012910">
    <property type="entry name" value="Plug_dom"/>
</dbReference>
<dbReference type="SUPFAM" id="SSF56935">
    <property type="entry name" value="Porins"/>
    <property type="match status" value="1"/>
</dbReference>
<evidence type="ECO:0000256" key="2">
    <source>
        <dbReference type="ARBA" id="ARBA00022448"/>
    </source>
</evidence>